<dbReference type="GO" id="GO:0016853">
    <property type="term" value="F:isomerase activity"/>
    <property type="evidence" value="ECO:0007669"/>
    <property type="project" value="UniProtKB-KW"/>
</dbReference>
<keyword evidence="5" id="KW-0676">Redox-active center</keyword>
<evidence type="ECO:0000256" key="4">
    <source>
        <dbReference type="ARBA" id="ARBA00023157"/>
    </source>
</evidence>
<dbReference type="OrthoDB" id="8478320at2"/>
<dbReference type="InterPro" id="IPR036249">
    <property type="entry name" value="Thioredoxin-like_sf"/>
</dbReference>
<evidence type="ECO:0000259" key="6">
    <source>
        <dbReference type="Pfam" id="PF13462"/>
    </source>
</evidence>
<dbReference type="SUPFAM" id="SSF52833">
    <property type="entry name" value="Thioredoxin-like"/>
    <property type="match status" value="1"/>
</dbReference>
<sequence>MTNLLKVSAIALAATLAACGSETSANGGAATGPVAADTSENWVETVTKTEDGGFRMGNPDAPITIIEYASLTCSHCATFAEESFTPLTENYVSQGTVNFEVRNFVRDPLDLSAALLTRCNGEGPFFQLNERLFANQGAMFETIQGADQAQLQALATPEALQSGRTFVGFAEAAGLIELVGGLGISDQQARQCLADGEAVQELEEMRNAALNDHNITGTPAFIINGQLAAGVSNWAQLDARLQELVE</sequence>
<reference evidence="7 8" key="1">
    <citation type="submission" date="2018-07" db="EMBL/GenBank/DDBJ databases">
        <title>Genomic Encyclopedia of Type Strains, Phase IV (KMG-IV): sequencing the most valuable type-strain genomes for metagenomic binning, comparative biology and taxonomic classification.</title>
        <authorList>
            <person name="Goeker M."/>
        </authorList>
    </citation>
    <scope>NUCLEOTIDE SEQUENCE [LARGE SCALE GENOMIC DNA]</scope>
    <source>
        <strain evidence="7 8">DSM 26725</strain>
    </source>
</reference>
<dbReference type="PANTHER" id="PTHR13887:SF14">
    <property type="entry name" value="DISULFIDE BOND FORMATION PROTEIN D"/>
    <property type="match status" value="1"/>
</dbReference>
<comment type="similarity">
    <text evidence="1">Belongs to the thioredoxin family. DsbA subfamily.</text>
</comment>
<keyword evidence="3" id="KW-0560">Oxidoreductase</keyword>
<keyword evidence="2" id="KW-0732">Signal</keyword>
<feature type="domain" description="Thioredoxin-like fold" evidence="6">
    <location>
        <begin position="52"/>
        <end position="242"/>
    </location>
</feature>
<dbReference type="InterPro" id="IPR012336">
    <property type="entry name" value="Thioredoxin-like_fold"/>
</dbReference>
<comment type="caution">
    <text evidence="7">The sequence shown here is derived from an EMBL/GenBank/DDBJ whole genome shotgun (WGS) entry which is preliminary data.</text>
</comment>
<organism evidence="7 8">
    <name type="scientific">Parasphingopyxis lamellibrachiae</name>
    <dbReference type="NCBI Taxonomy" id="680125"/>
    <lineage>
        <taxon>Bacteria</taxon>
        <taxon>Pseudomonadati</taxon>
        <taxon>Pseudomonadota</taxon>
        <taxon>Alphaproteobacteria</taxon>
        <taxon>Sphingomonadales</taxon>
        <taxon>Sphingomonadaceae</taxon>
        <taxon>Parasphingopyxis</taxon>
    </lineage>
</organism>
<dbReference type="Gene3D" id="1.10.40.110">
    <property type="match status" value="1"/>
</dbReference>
<dbReference type="RefSeq" id="WP_116236915.1">
    <property type="nucleotide sequence ID" value="NZ_QRDP01000004.1"/>
</dbReference>
<proteinExistence type="inferred from homology"/>
<dbReference type="Pfam" id="PF13462">
    <property type="entry name" value="Thioredoxin_4"/>
    <property type="match status" value="1"/>
</dbReference>
<evidence type="ECO:0000313" key="8">
    <source>
        <dbReference type="Proteomes" id="UP000256310"/>
    </source>
</evidence>
<name>A0A3D9FIQ1_9SPHN</name>
<dbReference type="PROSITE" id="PS51257">
    <property type="entry name" value="PROKAR_LIPOPROTEIN"/>
    <property type="match status" value="1"/>
</dbReference>
<dbReference type="AlphaFoldDB" id="A0A3D9FIQ1"/>
<evidence type="ECO:0000256" key="1">
    <source>
        <dbReference type="ARBA" id="ARBA00005791"/>
    </source>
</evidence>
<evidence type="ECO:0000313" key="7">
    <source>
        <dbReference type="EMBL" id="RED17673.1"/>
    </source>
</evidence>
<gene>
    <name evidence="7" type="ORF">DFR46_2724</name>
</gene>
<dbReference type="PANTHER" id="PTHR13887">
    <property type="entry name" value="GLUTATHIONE S-TRANSFERASE KAPPA"/>
    <property type="match status" value="1"/>
</dbReference>
<evidence type="ECO:0000256" key="3">
    <source>
        <dbReference type="ARBA" id="ARBA00023002"/>
    </source>
</evidence>
<keyword evidence="4" id="KW-1015">Disulfide bond</keyword>
<dbReference type="GO" id="GO:0016491">
    <property type="term" value="F:oxidoreductase activity"/>
    <property type="evidence" value="ECO:0007669"/>
    <property type="project" value="UniProtKB-KW"/>
</dbReference>
<protein>
    <submittedName>
        <fullName evidence="7">Protein-disulfide isomerase</fullName>
    </submittedName>
</protein>
<dbReference type="EMBL" id="QRDP01000004">
    <property type="protein sequence ID" value="RED17673.1"/>
    <property type="molecule type" value="Genomic_DNA"/>
</dbReference>
<keyword evidence="7" id="KW-0413">Isomerase</keyword>
<evidence type="ECO:0000256" key="2">
    <source>
        <dbReference type="ARBA" id="ARBA00022729"/>
    </source>
</evidence>
<dbReference type="Gene3D" id="3.40.30.10">
    <property type="entry name" value="Glutaredoxin"/>
    <property type="match status" value="1"/>
</dbReference>
<dbReference type="Proteomes" id="UP000256310">
    <property type="component" value="Unassembled WGS sequence"/>
</dbReference>
<accession>A0A3D9FIQ1</accession>
<keyword evidence="8" id="KW-1185">Reference proteome</keyword>
<evidence type="ECO:0000256" key="5">
    <source>
        <dbReference type="ARBA" id="ARBA00023284"/>
    </source>
</evidence>